<dbReference type="GeneID" id="64628137"/>
<dbReference type="RefSeq" id="XP_041198755.1">
    <property type="nucleotide sequence ID" value="XM_041334120.1"/>
</dbReference>
<protein>
    <submittedName>
        <fullName evidence="1">Uncharacterized protein</fullName>
    </submittedName>
</protein>
<evidence type="ECO:0000313" key="1">
    <source>
        <dbReference type="EMBL" id="KAG1825502.1"/>
    </source>
</evidence>
<accession>A0A9P7EMT2</accession>
<dbReference type="AlphaFoldDB" id="A0A9P7EMT2"/>
<comment type="caution">
    <text evidence="1">The sequence shown here is derived from an EMBL/GenBank/DDBJ whole genome shotgun (WGS) entry which is preliminary data.</text>
</comment>
<evidence type="ECO:0000313" key="2">
    <source>
        <dbReference type="Proteomes" id="UP000807769"/>
    </source>
</evidence>
<sequence length="50" mass="5570">MTRVCMLFKGILNVVGVDPVRAGDVTLFRLLEWGGIEVLIRYSISSLDLC</sequence>
<keyword evidence="2" id="KW-1185">Reference proteome</keyword>
<dbReference type="Proteomes" id="UP000807769">
    <property type="component" value="Unassembled WGS sequence"/>
</dbReference>
<organism evidence="1 2">
    <name type="scientific">Suillus subaureus</name>
    <dbReference type="NCBI Taxonomy" id="48587"/>
    <lineage>
        <taxon>Eukaryota</taxon>
        <taxon>Fungi</taxon>
        <taxon>Dikarya</taxon>
        <taxon>Basidiomycota</taxon>
        <taxon>Agaricomycotina</taxon>
        <taxon>Agaricomycetes</taxon>
        <taxon>Agaricomycetidae</taxon>
        <taxon>Boletales</taxon>
        <taxon>Suillineae</taxon>
        <taxon>Suillaceae</taxon>
        <taxon>Suillus</taxon>
    </lineage>
</organism>
<proteinExistence type="predicted"/>
<reference evidence="1" key="1">
    <citation type="journal article" date="2020" name="New Phytol.">
        <title>Comparative genomics reveals dynamic genome evolution in host specialist ectomycorrhizal fungi.</title>
        <authorList>
            <person name="Lofgren L.A."/>
            <person name="Nguyen N.H."/>
            <person name="Vilgalys R."/>
            <person name="Ruytinx J."/>
            <person name="Liao H.L."/>
            <person name="Branco S."/>
            <person name="Kuo A."/>
            <person name="LaButti K."/>
            <person name="Lipzen A."/>
            <person name="Andreopoulos W."/>
            <person name="Pangilinan J."/>
            <person name="Riley R."/>
            <person name="Hundley H."/>
            <person name="Na H."/>
            <person name="Barry K."/>
            <person name="Grigoriev I.V."/>
            <person name="Stajich J.E."/>
            <person name="Kennedy P.G."/>
        </authorList>
    </citation>
    <scope>NUCLEOTIDE SEQUENCE</scope>
    <source>
        <strain evidence="1">MN1</strain>
    </source>
</reference>
<name>A0A9P7EMT2_9AGAM</name>
<dbReference type="EMBL" id="JABBWG010000002">
    <property type="protein sequence ID" value="KAG1825502.1"/>
    <property type="molecule type" value="Genomic_DNA"/>
</dbReference>
<gene>
    <name evidence="1" type="ORF">BJ212DRAFT_1314458</name>
</gene>